<dbReference type="Proteomes" id="UP000017818">
    <property type="component" value="Unassembled WGS sequence"/>
</dbReference>
<evidence type="ECO:0000313" key="1">
    <source>
        <dbReference type="EMBL" id="EHL14789.1"/>
    </source>
</evidence>
<sequence length="159" mass="18601">MIARYNKCNYLYMSNRRKKEIITTKEQKTDSSFTKEGNLYFKNILEEELSDIYDVEIWVSYNANIPNTPEQWKLGSDKYVISENGILLVFAEGILPGWNVIEKNVCSQRINLSEISSARVVFVYKKKDGKMLENHLVEEISIATSELNEYFERYSKFGL</sequence>
<evidence type="ECO:0000313" key="2">
    <source>
        <dbReference type="Proteomes" id="UP000017818"/>
    </source>
</evidence>
<dbReference type="EMBL" id="AFZF02000004">
    <property type="protein sequence ID" value="EHL14789.1"/>
    <property type="molecule type" value="Genomic_DNA"/>
</dbReference>
<dbReference type="OrthoDB" id="9989588at2"/>
<dbReference type="HOGENOM" id="CLU_1659102_0_0_9"/>
<gene>
    <name evidence="1" type="ORF">HMPREF9630_00832</name>
</gene>
<dbReference type="AlphaFoldDB" id="V9HU77"/>
<dbReference type="RefSeq" id="WP_009526743.1">
    <property type="nucleotide sequence ID" value="NZ_JH815225.1"/>
</dbReference>
<protein>
    <submittedName>
        <fullName evidence="1">Uncharacterized protein</fullName>
    </submittedName>
</protein>
<comment type="caution">
    <text evidence="1">The sequence shown here is derived from an EMBL/GenBank/DDBJ whole genome shotgun (WGS) entry which is preliminary data.</text>
</comment>
<proteinExistence type="predicted"/>
<organism evidence="1 2">
    <name type="scientific">Peptoanaerobacter stomatis</name>
    <dbReference type="NCBI Taxonomy" id="796937"/>
    <lineage>
        <taxon>Bacteria</taxon>
        <taxon>Bacillati</taxon>
        <taxon>Bacillota</taxon>
        <taxon>Clostridia</taxon>
        <taxon>Peptostreptococcales</taxon>
        <taxon>Filifactoraceae</taxon>
        <taxon>Peptoanaerobacter</taxon>
    </lineage>
</organism>
<name>V9HU77_9FIRM</name>
<accession>V9HU77</accession>
<reference evidence="1 2" key="1">
    <citation type="submission" date="2012-05" db="EMBL/GenBank/DDBJ databases">
        <title>The Genome Sequence of Eubacteriaceae bacterium CM2.</title>
        <authorList>
            <consortium name="The Broad Institute Genome Sequencing Platform"/>
            <person name="Earl A."/>
            <person name="Ward D."/>
            <person name="Feldgarden M."/>
            <person name="Gevers D."/>
            <person name="Sizova M."/>
            <person name="Hazen A."/>
            <person name="Epstein S."/>
            <person name="Walker B."/>
            <person name="Young S.K."/>
            <person name="Zeng Q."/>
            <person name="Gargeya S."/>
            <person name="Fitzgerald M."/>
            <person name="Haas B."/>
            <person name="Abouelleil A."/>
            <person name="Alvarado L."/>
            <person name="Arachchi H.M."/>
            <person name="Berlin A."/>
            <person name="Chapman S.B."/>
            <person name="Goldberg J."/>
            <person name="Griggs A."/>
            <person name="Gujja S."/>
            <person name="Hansen M."/>
            <person name="Howarth C."/>
            <person name="Imamovic A."/>
            <person name="Larimer J."/>
            <person name="McCowen C."/>
            <person name="Montmayeur A."/>
            <person name="Murphy C."/>
            <person name="Neiman D."/>
            <person name="Pearson M."/>
            <person name="Priest M."/>
            <person name="Roberts A."/>
            <person name="Saif S."/>
            <person name="Shea T."/>
            <person name="Sisk P."/>
            <person name="Sykes S."/>
            <person name="Wortman J."/>
            <person name="Nusbaum C."/>
            <person name="Birren B."/>
        </authorList>
    </citation>
    <scope>NUCLEOTIDE SEQUENCE [LARGE SCALE GENOMIC DNA]</scope>
    <source>
        <strain evidence="1 2">CM2</strain>
    </source>
</reference>